<feature type="transmembrane region" description="Helical" evidence="1">
    <location>
        <begin position="328"/>
        <end position="344"/>
    </location>
</feature>
<evidence type="ECO:0000313" key="3">
    <source>
        <dbReference type="EMBL" id="PHK03063.1"/>
    </source>
</evidence>
<keyword evidence="3" id="KW-0808">Transferase</keyword>
<keyword evidence="1" id="KW-0472">Membrane</keyword>
<dbReference type="SUPFAM" id="SSF55874">
    <property type="entry name" value="ATPase domain of HSP90 chaperone/DNA topoisomerase II/histidine kinase"/>
    <property type="match status" value="1"/>
</dbReference>
<evidence type="ECO:0000259" key="2">
    <source>
        <dbReference type="SMART" id="SM01080"/>
    </source>
</evidence>
<gene>
    <name evidence="3" type="ORF">VF08_16395</name>
</gene>
<sequence length="631" mass="71841">MQPGLWKIIKEEIRIWRVGVFPGIIVIALVIIARLSGSMQSLEWLAFDSFLRLRPEESIDERIIIVGIDRDDRLIDSSISDKDLAALLWKLHKCQPRVIGLDIYRNFPVNPGHTELLTAFKNIKNLIVIEKVLPKQIAPPPNFSGEKIGFNDQIIDADGKLRRSLLITPTSQGEKLSLSLRLAEVYLAHDLAHENIIYKNSSSNGTTIQFGNIALPKVFPNSGGYIRTDVTGVQVLLNFRSGRKRFRTISLNDIKNNKFNSQWLRDRIVIIGITSPSRQDLITTSAITSNHSLKRPINGVEIQAHAVSQIVSAVLDDRPLLNTWSDEWEYLWIFAWGFLGIAIARLSKSPLANIIIVITTTSSLLVSCYFLLTWGWWVPIIPTIIVLTLNGIELTALYQCDKALRSGIKARQDIIERTFETIHNGPLQSLAKVLKMVKYEDLPIKELLPELEKELEKLNHELRGIYDFLQREPPTQDSSLYLGNTLVLNLQDPLHEILYQVYSHTLARDFPCFRTIKVKIRTFEPIDERYLSIEQKQGLCRFLEEALCNVGKHAIGVTRLEVTCFASEGWYTLSIIDDGFGVNSSREGRGTQQFRNLAKQLKGKFQRVPLSSRGTICELSWPITKCWYFNK</sequence>
<dbReference type="SMART" id="SM01080">
    <property type="entry name" value="CHASE2"/>
    <property type="match status" value="1"/>
</dbReference>
<organism evidence="3 4">
    <name type="scientific">Nostoc linckia z8</name>
    <dbReference type="NCBI Taxonomy" id="1628746"/>
    <lineage>
        <taxon>Bacteria</taxon>
        <taxon>Bacillati</taxon>
        <taxon>Cyanobacteriota</taxon>
        <taxon>Cyanophyceae</taxon>
        <taxon>Nostocales</taxon>
        <taxon>Nostocaceae</taxon>
        <taxon>Nostoc</taxon>
    </lineage>
</organism>
<feature type="transmembrane region" description="Helical" evidence="1">
    <location>
        <begin position="351"/>
        <end position="372"/>
    </location>
</feature>
<keyword evidence="1" id="KW-1133">Transmembrane helix</keyword>
<dbReference type="InterPro" id="IPR007890">
    <property type="entry name" value="CHASE2"/>
</dbReference>
<comment type="caution">
    <text evidence="3">The sequence shown here is derived from an EMBL/GenBank/DDBJ whole genome shotgun (WGS) entry which is preliminary data.</text>
</comment>
<feature type="transmembrane region" description="Helical" evidence="1">
    <location>
        <begin position="15"/>
        <end position="35"/>
    </location>
</feature>
<evidence type="ECO:0000256" key="1">
    <source>
        <dbReference type="SAM" id="Phobius"/>
    </source>
</evidence>
<proteinExistence type="predicted"/>
<dbReference type="AlphaFoldDB" id="A0A9Q5ZBQ3"/>
<dbReference type="InterPro" id="IPR036890">
    <property type="entry name" value="HATPase_C_sf"/>
</dbReference>
<protein>
    <submittedName>
        <fullName evidence="3">Histidine kinase</fullName>
    </submittedName>
</protein>
<name>A0A9Q5ZBQ3_NOSLI</name>
<accession>A0A9Q5ZBQ3</accession>
<dbReference type="RefSeq" id="WP_099069626.1">
    <property type="nucleotide sequence ID" value="NZ_LAHD01000043.1"/>
</dbReference>
<evidence type="ECO:0000313" key="4">
    <source>
        <dbReference type="Proteomes" id="UP000222310"/>
    </source>
</evidence>
<dbReference type="EMBL" id="LAHD01000043">
    <property type="protein sequence ID" value="PHK03063.1"/>
    <property type="molecule type" value="Genomic_DNA"/>
</dbReference>
<feature type="domain" description="CHASE2" evidence="2">
    <location>
        <begin position="39"/>
        <end position="343"/>
    </location>
</feature>
<keyword evidence="1" id="KW-0812">Transmembrane</keyword>
<dbReference type="GO" id="GO:0016301">
    <property type="term" value="F:kinase activity"/>
    <property type="evidence" value="ECO:0007669"/>
    <property type="project" value="UniProtKB-KW"/>
</dbReference>
<dbReference type="Gene3D" id="3.30.565.10">
    <property type="entry name" value="Histidine kinase-like ATPase, C-terminal domain"/>
    <property type="match status" value="1"/>
</dbReference>
<dbReference type="GeneID" id="57093105"/>
<reference evidence="3 4" key="1">
    <citation type="submission" date="2015-02" db="EMBL/GenBank/DDBJ databases">
        <title>Nostoc linckia genome annotation.</title>
        <authorList>
            <person name="Zhou Z."/>
        </authorList>
    </citation>
    <scope>NUCLEOTIDE SEQUENCE [LARGE SCALE GENOMIC DNA]</scope>
    <source>
        <strain evidence="4">z8</strain>
    </source>
</reference>
<dbReference type="Pfam" id="PF05226">
    <property type="entry name" value="CHASE2"/>
    <property type="match status" value="1"/>
</dbReference>
<keyword evidence="3" id="KW-0418">Kinase</keyword>
<dbReference type="Proteomes" id="UP000222310">
    <property type="component" value="Unassembled WGS sequence"/>
</dbReference>